<accession>A0A2I0VE59</accession>
<dbReference type="InterPro" id="IPR036312">
    <property type="entry name" value="Bifun_inhib/LTP/seed_sf"/>
</dbReference>
<evidence type="ECO:0000313" key="3">
    <source>
        <dbReference type="Proteomes" id="UP000233837"/>
    </source>
</evidence>
<reference evidence="2 3" key="1">
    <citation type="journal article" date="2016" name="Sci. Rep.">
        <title>The Dendrobium catenatum Lindl. genome sequence provides insights into polysaccharide synthase, floral development and adaptive evolution.</title>
        <authorList>
            <person name="Zhang G.Q."/>
            <person name="Xu Q."/>
            <person name="Bian C."/>
            <person name="Tsai W.C."/>
            <person name="Yeh C.M."/>
            <person name="Liu K.W."/>
            <person name="Yoshida K."/>
            <person name="Zhang L.S."/>
            <person name="Chang S.B."/>
            <person name="Chen F."/>
            <person name="Shi Y."/>
            <person name="Su Y.Y."/>
            <person name="Zhang Y.Q."/>
            <person name="Chen L.J."/>
            <person name="Yin Y."/>
            <person name="Lin M."/>
            <person name="Huang H."/>
            <person name="Deng H."/>
            <person name="Wang Z.W."/>
            <person name="Zhu S.L."/>
            <person name="Zhao X."/>
            <person name="Deng C."/>
            <person name="Niu S.C."/>
            <person name="Huang J."/>
            <person name="Wang M."/>
            <person name="Liu G.H."/>
            <person name="Yang H.J."/>
            <person name="Xiao X.J."/>
            <person name="Hsiao Y.Y."/>
            <person name="Wu W.L."/>
            <person name="Chen Y.Y."/>
            <person name="Mitsuda N."/>
            <person name="Ohme-Takagi M."/>
            <person name="Luo Y.B."/>
            <person name="Van de Peer Y."/>
            <person name="Liu Z.J."/>
        </authorList>
    </citation>
    <scope>NUCLEOTIDE SEQUENCE [LARGE SCALE GENOMIC DNA]</scope>
    <source>
        <tissue evidence="2">The whole plant</tissue>
    </source>
</reference>
<evidence type="ECO:0000256" key="1">
    <source>
        <dbReference type="SAM" id="MobiDB-lite"/>
    </source>
</evidence>
<feature type="region of interest" description="Disordered" evidence="1">
    <location>
        <begin position="1"/>
        <end position="34"/>
    </location>
</feature>
<sequence>MAVRNDDGYSSSSGSGNGGENADQGDRNDLRGSGLRFTAMPELYTNGGDVPPGCCNGLSNLVAAAKTTDDRRTPATASSHWLQSLK</sequence>
<organism evidence="2 3">
    <name type="scientific">Dendrobium catenatum</name>
    <dbReference type="NCBI Taxonomy" id="906689"/>
    <lineage>
        <taxon>Eukaryota</taxon>
        <taxon>Viridiplantae</taxon>
        <taxon>Streptophyta</taxon>
        <taxon>Embryophyta</taxon>
        <taxon>Tracheophyta</taxon>
        <taxon>Spermatophyta</taxon>
        <taxon>Magnoliopsida</taxon>
        <taxon>Liliopsida</taxon>
        <taxon>Asparagales</taxon>
        <taxon>Orchidaceae</taxon>
        <taxon>Epidendroideae</taxon>
        <taxon>Malaxideae</taxon>
        <taxon>Dendrobiinae</taxon>
        <taxon>Dendrobium</taxon>
    </lineage>
</organism>
<dbReference type="SUPFAM" id="SSF47699">
    <property type="entry name" value="Bifunctional inhibitor/lipid-transfer protein/seed storage 2S albumin"/>
    <property type="match status" value="1"/>
</dbReference>
<proteinExistence type="predicted"/>
<keyword evidence="3" id="KW-1185">Reference proteome</keyword>
<protein>
    <submittedName>
        <fullName evidence="2">Uncharacterized protein</fullName>
    </submittedName>
</protein>
<name>A0A2I0VE59_9ASPA</name>
<dbReference type="EMBL" id="KZ503747">
    <property type="protein sequence ID" value="PKU61695.1"/>
    <property type="molecule type" value="Genomic_DNA"/>
</dbReference>
<evidence type="ECO:0000313" key="2">
    <source>
        <dbReference type="EMBL" id="PKU61695.1"/>
    </source>
</evidence>
<dbReference type="AlphaFoldDB" id="A0A2I0VE59"/>
<reference evidence="2 3" key="2">
    <citation type="journal article" date="2017" name="Nature">
        <title>The Apostasia genome and the evolution of orchids.</title>
        <authorList>
            <person name="Zhang G.Q."/>
            <person name="Liu K.W."/>
            <person name="Li Z."/>
            <person name="Lohaus R."/>
            <person name="Hsiao Y.Y."/>
            <person name="Niu S.C."/>
            <person name="Wang J.Y."/>
            <person name="Lin Y.C."/>
            <person name="Xu Q."/>
            <person name="Chen L.J."/>
            <person name="Yoshida K."/>
            <person name="Fujiwara S."/>
            <person name="Wang Z.W."/>
            <person name="Zhang Y.Q."/>
            <person name="Mitsuda N."/>
            <person name="Wang M."/>
            <person name="Liu G.H."/>
            <person name="Pecoraro L."/>
            <person name="Huang H.X."/>
            <person name="Xiao X.J."/>
            <person name="Lin M."/>
            <person name="Wu X.Y."/>
            <person name="Wu W.L."/>
            <person name="Chen Y.Y."/>
            <person name="Chang S.B."/>
            <person name="Sakamoto S."/>
            <person name="Ohme-Takagi M."/>
            <person name="Yagi M."/>
            <person name="Zeng S.J."/>
            <person name="Shen C.Y."/>
            <person name="Yeh C.M."/>
            <person name="Luo Y.B."/>
            <person name="Tsai W.C."/>
            <person name="Van de Peer Y."/>
            <person name="Liu Z.J."/>
        </authorList>
    </citation>
    <scope>NUCLEOTIDE SEQUENCE [LARGE SCALE GENOMIC DNA]</scope>
    <source>
        <tissue evidence="2">The whole plant</tissue>
    </source>
</reference>
<dbReference type="Proteomes" id="UP000233837">
    <property type="component" value="Unassembled WGS sequence"/>
</dbReference>
<gene>
    <name evidence="2" type="ORF">MA16_Dca026205</name>
</gene>